<dbReference type="AlphaFoldDB" id="A0A849A9K4"/>
<feature type="region of interest" description="Disordered" evidence="6">
    <location>
        <begin position="315"/>
        <end position="349"/>
    </location>
</feature>
<evidence type="ECO:0000256" key="5">
    <source>
        <dbReference type="ARBA" id="ARBA00023136"/>
    </source>
</evidence>
<dbReference type="PANTHER" id="PTHR30213:SF0">
    <property type="entry name" value="UPF0761 MEMBRANE PROTEIN YIHY"/>
    <property type="match status" value="1"/>
</dbReference>
<keyword evidence="5 7" id="KW-0472">Membrane</keyword>
<dbReference type="EMBL" id="JABEND010000011">
    <property type="protein sequence ID" value="NNG37219.1"/>
    <property type="molecule type" value="Genomic_DNA"/>
</dbReference>
<evidence type="ECO:0000256" key="7">
    <source>
        <dbReference type="SAM" id="Phobius"/>
    </source>
</evidence>
<comment type="caution">
    <text evidence="8">The sequence shown here is derived from an EMBL/GenBank/DDBJ whole genome shotgun (WGS) entry which is preliminary data.</text>
</comment>
<accession>A0A849A9K4</accession>
<comment type="subcellular location">
    <subcellularLocation>
        <location evidence="1">Cell membrane</location>
        <topology evidence="1">Multi-pass membrane protein</topology>
    </subcellularLocation>
</comment>
<keyword evidence="2" id="KW-1003">Cell membrane</keyword>
<evidence type="ECO:0000256" key="4">
    <source>
        <dbReference type="ARBA" id="ARBA00022989"/>
    </source>
</evidence>
<evidence type="ECO:0000256" key="2">
    <source>
        <dbReference type="ARBA" id="ARBA00022475"/>
    </source>
</evidence>
<protein>
    <submittedName>
        <fullName evidence="8">YihY/virulence factor BrkB family protein</fullName>
    </submittedName>
</protein>
<name>A0A849A9K4_9ACTN</name>
<dbReference type="Proteomes" id="UP000562984">
    <property type="component" value="Unassembled WGS sequence"/>
</dbReference>
<reference evidence="8 9" key="1">
    <citation type="submission" date="2020-05" db="EMBL/GenBank/DDBJ databases">
        <title>Nakamurella sp. DB0629 isolated from air conditioner.</title>
        <authorList>
            <person name="Kim D.H."/>
            <person name="Kim D.-U."/>
        </authorList>
    </citation>
    <scope>NUCLEOTIDE SEQUENCE [LARGE SCALE GENOMIC DNA]</scope>
    <source>
        <strain evidence="8 9">DB0629</strain>
    </source>
</reference>
<organism evidence="8 9">
    <name type="scientific">Nakamurella aerolata</name>
    <dbReference type="NCBI Taxonomy" id="1656892"/>
    <lineage>
        <taxon>Bacteria</taxon>
        <taxon>Bacillati</taxon>
        <taxon>Actinomycetota</taxon>
        <taxon>Actinomycetes</taxon>
        <taxon>Nakamurellales</taxon>
        <taxon>Nakamurellaceae</taxon>
        <taxon>Nakamurella</taxon>
    </lineage>
</organism>
<evidence type="ECO:0000313" key="9">
    <source>
        <dbReference type="Proteomes" id="UP000562984"/>
    </source>
</evidence>
<keyword evidence="3 7" id="KW-0812">Transmembrane</keyword>
<feature type="transmembrane region" description="Helical" evidence="7">
    <location>
        <begin position="116"/>
        <end position="144"/>
    </location>
</feature>
<feature type="transmembrane region" description="Helical" evidence="7">
    <location>
        <begin position="274"/>
        <end position="298"/>
    </location>
</feature>
<proteinExistence type="predicted"/>
<keyword evidence="9" id="KW-1185">Reference proteome</keyword>
<feature type="compositionally biased region" description="Low complexity" evidence="6">
    <location>
        <begin position="321"/>
        <end position="338"/>
    </location>
</feature>
<dbReference type="Pfam" id="PF03631">
    <property type="entry name" value="Virul_fac_BrkB"/>
    <property type="match status" value="1"/>
</dbReference>
<gene>
    <name evidence="8" type="ORF">HKD39_16210</name>
</gene>
<feature type="transmembrane region" description="Helical" evidence="7">
    <location>
        <begin position="156"/>
        <end position="178"/>
    </location>
</feature>
<feature type="transmembrane region" description="Helical" evidence="7">
    <location>
        <begin position="198"/>
        <end position="221"/>
    </location>
</feature>
<evidence type="ECO:0000256" key="3">
    <source>
        <dbReference type="ARBA" id="ARBA00022692"/>
    </source>
</evidence>
<feature type="transmembrane region" description="Helical" evidence="7">
    <location>
        <begin position="48"/>
        <end position="69"/>
    </location>
</feature>
<dbReference type="PIRSF" id="PIRSF035875">
    <property type="entry name" value="RNase_BN"/>
    <property type="match status" value="1"/>
</dbReference>
<dbReference type="InterPro" id="IPR017039">
    <property type="entry name" value="Virul_fac_BrkB"/>
</dbReference>
<sequence>MSWHLPSTGPIPVKPGELTSHRGRKVLKRTLSKIWDDSIFGWSAQCGFWCAMSTAPLLLALLGMSGYIAGWFGPDTINQIEDQVNRALQTVFSPEVFDNLLRDNVSNLLHQGRADVVSVGFLISLWAGSSAMSAFVEAITIAYCQHEVRHPAVERFFALGLYLVGLVCGIVLLPLAAIGPTTLTNLFPSDVHDTVSTIINIAYYPTLAVVLVVLVTTLYKVAPKHKHPWRRGLPGAVLAAAVFLVTSTGLRIYVSYVSTHGLSYGALTVPVVYLLFYYFVSMSIISGAQFNNALLEYFPPKRSRRAMRRWRQLRSDPDTVAAPGAADAAAAADAAEPAGAGGAGQPDRA</sequence>
<evidence type="ECO:0000256" key="1">
    <source>
        <dbReference type="ARBA" id="ARBA00004651"/>
    </source>
</evidence>
<dbReference type="PANTHER" id="PTHR30213">
    <property type="entry name" value="INNER MEMBRANE PROTEIN YHJD"/>
    <property type="match status" value="1"/>
</dbReference>
<keyword evidence="4 7" id="KW-1133">Transmembrane helix</keyword>
<evidence type="ECO:0000313" key="8">
    <source>
        <dbReference type="EMBL" id="NNG37219.1"/>
    </source>
</evidence>
<dbReference type="GO" id="GO:0005886">
    <property type="term" value="C:plasma membrane"/>
    <property type="evidence" value="ECO:0007669"/>
    <property type="project" value="UniProtKB-SubCell"/>
</dbReference>
<feature type="compositionally biased region" description="Gly residues" evidence="6">
    <location>
        <begin position="339"/>
        <end position="349"/>
    </location>
</feature>
<feature type="transmembrane region" description="Helical" evidence="7">
    <location>
        <begin position="233"/>
        <end position="254"/>
    </location>
</feature>
<evidence type="ECO:0000256" key="6">
    <source>
        <dbReference type="SAM" id="MobiDB-lite"/>
    </source>
</evidence>